<keyword evidence="2" id="KW-1185">Reference proteome</keyword>
<gene>
    <name evidence="1" type="ORF">PTE30175_02024</name>
</gene>
<dbReference type="PANTHER" id="PTHR36922">
    <property type="entry name" value="BLL2446 PROTEIN"/>
    <property type="match status" value="1"/>
</dbReference>
<reference evidence="1 2" key="1">
    <citation type="submission" date="2019-08" db="EMBL/GenBank/DDBJ databases">
        <authorList>
            <person name="Peeters C."/>
        </authorList>
    </citation>
    <scope>NUCLEOTIDE SEQUENCE [LARGE SCALE GENOMIC DNA]</scope>
    <source>
        <strain evidence="1 2">LMG 30175</strain>
    </source>
</reference>
<dbReference type="Gene3D" id="1.20.120.450">
    <property type="entry name" value="dinb family like domain"/>
    <property type="match status" value="1"/>
</dbReference>
<dbReference type="PANTHER" id="PTHR36922:SF1">
    <property type="entry name" value="DUF1993 DOMAIN-CONTAINING PROTEIN"/>
    <property type="match status" value="1"/>
</dbReference>
<organism evidence="1 2">
    <name type="scientific">Pandoraea terrae</name>
    <dbReference type="NCBI Taxonomy" id="1537710"/>
    <lineage>
        <taxon>Bacteria</taxon>
        <taxon>Pseudomonadati</taxon>
        <taxon>Pseudomonadota</taxon>
        <taxon>Betaproteobacteria</taxon>
        <taxon>Burkholderiales</taxon>
        <taxon>Burkholderiaceae</taxon>
        <taxon>Pandoraea</taxon>
    </lineage>
</organism>
<sequence>MSISLYRASVPVYLRGLAVLADYVKKARDHVQANQLDPAALFDARLAPDMLPFSGQIQRASDTSKFAIARLTGIESPKFEDNETTFEHLIERVGKTEAFIAGVSEDQFAGAEGREITLRFKEYQTKMFSVDYLFNFALPNFYFHVTTTHDILRAQGIAVGKADFLGPFEMEPV</sequence>
<dbReference type="InterPro" id="IPR018531">
    <property type="entry name" value="DUF1993"/>
</dbReference>
<dbReference type="Proteomes" id="UP000414233">
    <property type="component" value="Unassembled WGS sequence"/>
</dbReference>
<proteinExistence type="predicted"/>
<protein>
    <recommendedName>
        <fullName evidence="3">DUF1993 domain-containing protein</fullName>
    </recommendedName>
</protein>
<name>A0A5E4UMS8_9BURK</name>
<dbReference type="EMBL" id="CABPRZ010000007">
    <property type="protein sequence ID" value="VVE00399.1"/>
    <property type="molecule type" value="Genomic_DNA"/>
</dbReference>
<dbReference type="SUPFAM" id="SSF109854">
    <property type="entry name" value="DinB/YfiT-like putative metalloenzymes"/>
    <property type="match status" value="1"/>
</dbReference>
<dbReference type="Pfam" id="PF09351">
    <property type="entry name" value="DUF1993"/>
    <property type="match status" value="1"/>
</dbReference>
<evidence type="ECO:0000313" key="2">
    <source>
        <dbReference type="Proteomes" id="UP000414233"/>
    </source>
</evidence>
<dbReference type="AlphaFoldDB" id="A0A5E4UMS8"/>
<dbReference type="OrthoDB" id="338237at2"/>
<accession>A0A5E4UMS8</accession>
<evidence type="ECO:0008006" key="3">
    <source>
        <dbReference type="Google" id="ProtNLM"/>
    </source>
</evidence>
<dbReference type="InterPro" id="IPR034660">
    <property type="entry name" value="DinB/YfiT-like"/>
</dbReference>
<evidence type="ECO:0000313" key="1">
    <source>
        <dbReference type="EMBL" id="VVE00399.1"/>
    </source>
</evidence>
<dbReference type="RefSeq" id="WP_150696936.1">
    <property type="nucleotide sequence ID" value="NZ_CABPRZ010000007.1"/>
</dbReference>